<feature type="region of interest" description="Disordered" evidence="1">
    <location>
        <begin position="1"/>
        <end position="25"/>
    </location>
</feature>
<proteinExistence type="predicted"/>
<gene>
    <name evidence="2" type="ORF">PGABG01_0521100</name>
</gene>
<organism evidence="2 3">
    <name type="scientific">Plasmodium gaboni</name>
    <dbReference type="NCBI Taxonomy" id="647221"/>
    <lineage>
        <taxon>Eukaryota</taxon>
        <taxon>Sar</taxon>
        <taxon>Alveolata</taxon>
        <taxon>Apicomplexa</taxon>
        <taxon>Aconoidasida</taxon>
        <taxon>Haemosporida</taxon>
        <taxon>Plasmodiidae</taxon>
        <taxon>Plasmodium</taxon>
        <taxon>Plasmodium (Laverania)</taxon>
    </lineage>
</organism>
<reference evidence="2" key="1">
    <citation type="submission" date="2016-09" db="EMBL/GenBank/DDBJ databases">
        <authorList>
            <consortium name="Pathogen Informatics"/>
            <person name="Sun Q."/>
            <person name="Inoue M."/>
        </authorList>
    </citation>
    <scope>NUCLEOTIDE SEQUENCE</scope>
</reference>
<dbReference type="Proteomes" id="UP000831156">
    <property type="component" value="Chromosome 5"/>
</dbReference>
<feature type="compositionally biased region" description="Basic and acidic residues" evidence="1">
    <location>
        <begin position="16"/>
        <end position="25"/>
    </location>
</feature>
<name>A0ABY1UM70_9APIC</name>
<evidence type="ECO:0000256" key="1">
    <source>
        <dbReference type="SAM" id="MobiDB-lite"/>
    </source>
</evidence>
<evidence type="ECO:0000313" key="2">
    <source>
        <dbReference type="EMBL" id="SOV12047.1"/>
    </source>
</evidence>
<dbReference type="EMBL" id="LT969428">
    <property type="protein sequence ID" value="SOV12047.1"/>
    <property type="molecule type" value="Genomic_DNA"/>
</dbReference>
<evidence type="ECO:0000313" key="3">
    <source>
        <dbReference type="Proteomes" id="UP000831156"/>
    </source>
</evidence>
<accession>A0ABY1UM70</accession>
<evidence type="ECO:0008006" key="4">
    <source>
        <dbReference type="Google" id="ProtNLM"/>
    </source>
</evidence>
<sequence>MVNLTNSSVSNNELSSDPHNRNKYEASTKVYNYKMSDLTRYGKNENLVDLIQNKTNDIYNNDHSFVPYSDLNINKNFINTKYNNNNSNKECYNNNMKQYKPFRSNSCNLINYSNNKMCIHECTNKSCLGQNERYMINNNCEQSEMYTQRDVNNNKFNSDMSFRKNTQLANNSDVHYKKCEENLNYNNNNNNNVDNVNFVYNNYDKTNKNNNHIDNYNTYNKYNDPTHSNYNNNNNNDYNNNDYKIEEKTYNHNNNVSENYHIINNKSELSSNTKNYMPNSNYPINMENNNIQHGDGYKTENNFNDVSHNNVRRNILQNGHENYNNNNNNNNNNNHNNNMYNVKNDNIHNNSNINSYNNYPHSDISSVAHDEFIHSSAAINRERNMKHTIIFDYVENEKDKNINKEKNKKQVNTFVPKYNNLSPKEIHYNSLCGNDNITILEANKIKLDLNKLSEEDKRKKNNELPDQYPFHLCNEFKNDMLSKNKPTYVEKIYPTNYQYINNYNKNNEDISIEQRRYNMNSSHIFDYCLDTNHKKVEKNSIEKKKKFINEIKKPEQNSTDIEKEQKRKINPMYSDLFGRKTPDVNENITYEKIIPTTINSNWIYCPIDARKYSDGLYYKSSDNLENNKKENFHRKSFFKHDGYDNTKRLQDAIKRGSKVSLQAHLQSALQNDMTTYIPTDYHNVEAIYLSLSNLKDSVTDEQIKKIIKNSGAHIVSYIPEYDLFSNRRKSNAKLCIRYNMGNNGLNLLLNMFEEVNIKAQII</sequence>
<keyword evidence="3" id="KW-1185">Reference proteome</keyword>
<feature type="compositionally biased region" description="Polar residues" evidence="1">
    <location>
        <begin position="1"/>
        <end position="15"/>
    </location>
</feature>
<protein>
    <recommendedName>
        <fullName evidence="4">RRM domain-containing protein</fullName>
    </recommendedName>
</protein>